<dbReference type="EMBL" id="MFIE01000018">
    <property type="protein sequence ID" value="OGF82503.1"/>
    <property type="molecule type" value="Genomic_DNA"/>
</dbReference>
<accession>A0A1F5X3U0</accession>
<keyword evidence="2" id="KW-0472">Membrane</keyword>
<gene>
    <name evidence="3" type="ORF">A3B18_00825</name>
</gene>
<keyword evidence="2" id="KW-0812">Transmembrane</keyword>
<comment type="caution">
    <text evidence="3">The sequence shown here is derived from an EMBL/GenBank/DDBJ whole genome shotgun (WGS) entry which is preliminary data.</text>
</comment>
<evidence type="ECO:0008006" key="5">
    <source>
        <dbReference type="Google" id="ProtNLM"/>
    </source>
</evidence>
<reference evidence="3 4" key="1">
    <citation type="journal article" date="2016" name="Nat. Commun.">
        <title>Thousands of microbial genomes shed light on interconnected biogeochemical processes in an aquifer system.</title>
        <authorList>
            <person name="Anantharaman K."/>
            <person name="Brown C.T."/>
            <person name="Hug L.A."/>
            <person name="Sharon I."/>
            <person name="Castelle C.J."/>
            <person name="Probst A.J."/>
            <person name="Thomas B.C."/>
            <person name="Singh A."/>
            <person name="Wilkins M.J."/>
            <person name="Karaoz U."/>
            <person name="Brodie E.L."/>
            <person name="Williams K.H."/>
            <person name="Hubbard S.S."/>
            <person name="Banfield J.F."/>
        </authorList>
    </citation>
    <scope>NUCLEOTIDE SEQUENCE [LARGE SCALE GENOMIC DNA]</scope>
</reference>
<protein>
    <recommendedName>
        <fullName evidence="5">Baseplate protein J-like domain-containing protein</fullName>
    </recommendedName>
</protein>
<keyword evidence="2" id="KW-1133">Transmembrane helix</keyword>
<proteinExistence type="predicted"/>
<evidence type="ECO:0000256" key="2">
    <source>
        <dbReference type="SAM" id="Phobius"/>
    </source>
</evidence>
<feature type="region of interest" description="Disordered" evidence="1">
    <location>
        <begin position="1"/>
        <end position="50"/>
    </location>
</feature>
<evidence type="ECO:0000313" key="3">
    <source>
        <dbReference type="EMBL" id="OGF82503.1"/>
    </source>
</evidence>
<evidence type="ECO:0000256" key="1">
    <source>
        <dbReference type="SAM" id="MobiDB-lite"/>
    </source>
</evidence>
<feature type="transmembrane region" description="Helical" evidence="2">
    <location>
        <begin position="65"/>
        <end position="85"/>
    </location>
</feature>
<dbReference type="AlphaFoldDB" id="A0A1F5X3U0"/>
<sequence>MQRKFEEFQRNPSGRPVMKDIVSKGSARPRPVEAPVVSRPAPRAETKRDLPKRQRRFSFPSFRTFYILVGIFVILAAAFWVLNIFSRAKIAITPRQEFIQVDASIGASADLSREVALEFVSLEETMELEDNVDTVKNATEKARGQVIVYNAYSTQPQTLIASTRLEAPGGKIYRIANAVTLPGAKMVNGKLEPSSLEVTVFADKPGPEYNLGLSDFTIPGFKGTTKYDKFYGRSKTEIRGGSEGLSKIILKEDVDALVARAQESLMASLKEKIERDLPQDIFLPDGAMQVKMSLLEVSPPVNSAGEKVKIKVKGVGEALALKRSDVIEALRAAGLPDESGAVIEVHNLDDLDFEVLTKNFEEKSMTFKIKGMANFVWIFDEETLKKDLTGATRKTRQEVFKRYTSIEKAEINFSPSWWRIFPKKEERIVIEQAIRENP</sequence>
<evidence type="ECO:0000313" key="4">
    <source>
        <dbReference type="Proteomes" id="UP000178684"/>
    </source>
</evidence>
<dbReference type="Proteomes" id="UP000178684">
    <property type="component" value="Unassembled WGS sequence"/>
</dbReference>
<organism evidence="3 4">
    <name type="scientific">Candidatus Giovannonibacteria bacterium RIFCSPLOWO2_01_FULL_46_13</name>
    <dbReference type="NCBI Taxonomy" id="1798352"/>
    <lineage>
        <taxon>Bacteria</taxon>
        <taxon>Candidatus Giovannoniibacteriota</taxon>
    </lineage>
</organism>
<name>A0A1F5X3U0_9BACT</name>